<dbReference type="SUPFAM" id="SSF52058">
    <property type="entry name" value="L domain-like"/>
    <property type="match status" value="1"/>
</dbReference>
<dbReference type="InterPro" id="IPR027417">
    <property type="entry name" value="P-loop_NTPase"/>
</dbReference>
<dbReference type="GO" id="GO:0016301">
    <property type="term" value="F:kinase activity"/>
    <property type="evidence" value="ECO:0007669"/>
    <property type="project" value="UniProtKB-KW"/>
</dbReference>
<dbReference type="Gene3D" id="3.40.50.300">
    <property type="entry name" value="P-loop containing nucleotide triphosphate hydrolases"/>
    <property type="match status" value="1"/>
</dbReference>
<dbReference type="InterPro" id="IPR006703">
    <property type="entry name" value="G_AIG1"/>
</dbReference>
<dbReference type="OrthoDB" id="2360555at2759"/>
<evidence type="ECO:0000256" key="1">
    <source>
        <dbReference type="ARBA" id="ARBA00022741"/>
    </source>
</evidence>
<dbReference type="Proteomes" id="UP000615446">
    <property type="component" value="Unassembled WGS sequence"/>
</dbReference>
<accession>A0A8H3QUY1</accession>
<dbReference type="PANTHER" id="PTHR34630">
    <property type="entry name" value="OS11G0677101 PROTEIN"/>
    <property type="match status" value="1"/>
</dbReference>
<protein>
    <submittedName>
        <fullName evidence="3">Kinase-like domain-containing protein</fullName>
    </submittedName>
</protein>
<evidence type="ECO:0000259" key="2">
    <source>
        <dbReference type="Pfam" id="PF04548"/>
    </source>
</evidence>
<keyword evidence="3" id="KW-0808">Transferase</keyword>
<dbReference type="InterPro" id="IPR032675">
    <property type="entry name" value="LRR_dom_sf"/>
</dbReference>
<keyword evidence="3" id="KW-0418">Kinase</keyword>
<evidence type="ECO:0000313" key="3">
    <source>
        <dbReference type="EMBL" id="GES90154.1"/>
    </source>
</evidence>
<reference evidence="3" key="1">
    <citation type="submission" date="2019-10" db="EMBL/GenBank/DDBJ databases">
        <title>Conservation and host-specific expression of non-tandemly repeated heterogenous ribosome RNA gene in arbuscular mycorrhizal fungi.</title>
        <authorList>
            <person name="Maeda T."/>
            <person name="Kobayashi Y."/>
            <person name="Nakagawa T."/>
            <person name="Ezawa T."/>
            <person name="Yamaguchi K."/>
            <person name="Bino T."/>
            <person name="Nishimoto Y."/>
            <person name="Shigenobu S."/>
            <person name="Kawaguchi M."/>
        </authorList>
    </citation>
    <scope>NUCLEOTIDE SEQUENCE</scope>
    <source>
        <strain evidence="3">HR1</strain>
    </source>
</reference>
<dbReference type="SUPFAM" id="SSF52540">
    <property type="entry name" value="P-loop containing nucleoside triphosphate hydrolases"/>
    <property type="match status" value="1"/>
</dbReference>
<name>A0A8H3QUY1_9GLOM</name>
<dbReference type="Gene3D" id="3.80.10.10">
    <property type="entry name" value="Ribonuclease Inhibitor"/>
    <property type="match status" value="1"/>
</dbReference>
<dbReference type="Pfam" id="PF04548">
    <property type="entry name" value="AIG1"/>
    <property type="match status" value="1"/>
</dbReference>
<evidence type="ECO:0000313" key="4">
    <source>
        <dbReference type="Proteomes" id="UP000615446"/>
    </source>
</evidence>
<gene>
    <name evidence="3" type="ORF">RCL2_001702500</name>
</gene>
<dbReference type="PANTHER" id="PTHR34630:SF34">
    <property type="entry name" value="OS11G0245800 PROTEIN"/>
    <property type="match status" value="1"/>
</dbReference>
<dbReference type="AlphaFoldDB" id="A0A8H3QUY1"/>
<keyword evidence="1" id="KW-0547">Nucleotide-binding</keyword>
<feature type="domain" description="AIG1-type G" evidence="2">
    <location>
        <begin position="284"/>
        <end position="445"/>
    </location>
</feature>
<sequence length="538" mass="61138">MTKEQERFNTQYSNEKEINIGSKGIFGFFKSEFAKSEGSLKIKGFKNLEIISLKELKLTSLKISNCSQLNKVHLFELTKLTSLSLTKCPKLTTDNCSLIKLTSLNSLKINNCSEFKKIFDLSALPKLKTLSIVGCSALTTFDYSPTGLIDLEISDCSQLNQITGFSKLSNLKTLSVRNCPKLIELDCSSIKTLTELEVSDLIELNCSNTSIDELSLNLCPNIKNLNCSNNHKLTNLDASNCSKLEFLDCTNSKLTFLDLSYCPESIDVKHSPSLIIARKKKDIKNILVVGRTGGGKSTLANVLTNSNEFKESAYAISETKYFRKKEFEWNEDNKEDNFRVVDTIGVGDTKLSTENTLFKIADGILSMPEGISHVLFVINGRFTKEEIDTFNLIKESLFKSDILRYVTIVRSNFSNFRTNKECDKDIELMRNESDIIAQIVNSCNGVVHVDNPSVDLFKDDDEDDDEYEQRIDINRNARKKSRKIVLNYLEKNRDKPFRLDNWDELCKKIVDYIRKNNLDELEIDPDILRLSEAFCLIL</sequence>
<dbReference type="EMBL" id="BLAL01000193">
    <property type="protein sequence ID" value="GES90154.1"/>
    <property type="molecule type" value="Genomic_DNA"/>
</dbReference>
<dbReference type="GO" id="GO:0005525">
    <property type="term" value="F:GTP binding"/>
    <property type="evidence" value="ECO:0007669"/>
    <property type="project" value="InterPro"/>
</dbReference>
<organism evidence="3 4">
    <name type="scientific">Rhizophagus clarus</name>
    <dbReference type="NCBI Taxonomy" id="94130"/>
    <lineage>
        <taxon>Eukaryota</taxon>
        <taxon>Fungi</taxon>
        <taxon>Fungi incertae sedis</taxon>
        <taxon>Mucoromycota</taxon>
        <taxon>Glomeromycotina</taxon>
        <taxon>Glomeromycetes</taxon>
        <taxon>Glomerales</taxon>
        <taxon>Glomeraceae</taxon>
        <taxon>Rhizophagus</taxon>
    </lineage>
</organism>
<comment type="caution">
    <text evidence="3">The sequence shown here is derived from an EMBL/GenBank/DDBJ whole genome shotgun (WGS) entry which is preliminary data.</text>
</comment>
<proteinExistence type="predicted"/>